<dbReference type="Proteomes" id="UP000277204">
    <property type="component" value="Unassembled WGS sequence"/>
</dbReference>
<accession>A0A3P7XAV1</accession>
<dbReference type="EMBL" id="UZAI01000770">
    <property type="protein sequence ID" value="VDO56304.1"/>
    <property type="molecule type" value="Genomic_DNA"/>
</dbReference>
<dbReference type="AlphaFoldDB" id="A0A3P7XAV1"/>
<gene>
    <name evidence="1" type="ORF">SMRZ_LOCUS2868</name>
</gene>
<organism evidence="1 2">
    <name type="scientific">Schistosoma margrebowiei</name>
    <dbReference type="NCBI Taxonomy" id="48269"/>
    <lineage>
        <taxon>Eukaryota</taxon>
        <taxon>Metazoa</taxon>
        <taxon>Spiralia</taxon>
        <taxon>Lophotrochozoa</taxon>
        <taxon>Platyhelminthes</taxon>
        <taxon>Trematoda</taxon>
        <taxon>Digenea</taxon>
        <taxon>Strigeidida</taxon>
        <taxon>Schistosomatoidea</taxon>
        <taxon>Schistosomatidae</taxon>
        <taxon>Schistosoma</taxon>
    </lineage>
</organism>
<reference evidence="1 2" key="1">
    <citation type="submission" date="2018-11" db="EMBL/GenBank/DDBJ databases">
        <authorList>
            <consortium name="Pathogen Informatics"/>
        </authorList>
    </citation>
    <scope>NUCLEOTIDE SEQUENCE [LARGE SCALE GENOMIC DNA]</scope>
    <source>
        <strain evidence="1 2">Zambia</strain>
    </source>
</reference>
<keyword evidence="2" id="KW-1185">Reference proteome</keyword>
<sequence>MEALDGHVILIWDSSTVLIHNPSPKGIQSTKFGLSRECLTSGLLNLQASNAVNVQPSIHCLRSNPQGSGATLGDAFPWNAVLALPILDFTSASEPPCSSMMLPRYVKAFYIFQSFAVMSDWIVVFRFGIEDLGFPLVYVEAY</sequence>
<evidence type="ECO:0000313" key="2">
    <source>
        <dbReference type="Proteomes" id="UP000277204"/>
    </source>
</evidence>
<proteinExistence type="predicted"/>
<protein>
    <submittedName>
        <fullName evidence="1">Uncharacterized protein</fullName>
    </submittedName>
</protein>
<evidence type="ECO:0000313" key="1">
    <source>
        <dbReference type="EMBL" id="VDO56304.1"/>
    </source>
</evidence>
<name>A0A3P7XAV1_9TREM</name>